<dbReference type="Pfam" id="PF01663">
    <property type="entry name" value="Phosphodiest"/>
    <property type="match status" value="1"/>
</dbReference>
<gene>
    <name evidence="2" type="ORF">D4N35_012235</name>
</gene>
<comment type="caution">
    <text evidence="2">The sequence shown here is derived from an EMBL/GenBank/DDBJ whole genome shotgun (WGS) entry which is preliminary data.</text>
</comment>
<evidence type="ECO:0000313" key="3">
    <source>
        <dbReference type="Proteomes" id="UP000273811"/>
    </source>
</evidence>
<dbReference type="OrthoDB" id="9779418at2"/>
<dbReference type="Gene3D" id="3.40.720.10">
    <property type="entry name" value="Alkaline Phosphatase, subunit A"/>
    <property type="match status" value="1"/>
</dbReference>
<evidence type="ECO:0000313" key="2">
    <source>
        <dbReference type="EMBL" id="RWR08093.1"/>
    </source>
</evidence>
<dbReference type="PANTHER" id="PTHR10151">
    <property type="entry name" value="ECTONUCLEOTIDE PYROPHOSPHATASE/PHOSPHODIESTERASE"/>
    <property type="match status" value="1"/>
</dbReference>
<evidence type="ECO:0000256" key="1">
    <source>
        <dbReference type="SAM" id="SignalP"/>
    </source>
</evidence>
<dbReference type="RefSeq" id="WP_120074015.1">
    <property type="nucleotide sequence ID" value="NZ_CP126113.1"/>
</dbReference>
<dbReference type="SUPFAM" id="SSF53649">
    <property type="entry name" value="Alkaline phosphatase-like"/>
    <property type="match status" value="1"/>
</dbReference>
<name>A0A443IPH5_9BACI</name>
<dbReference type="Proteomes" id="UP000273811">
    <property type="component" value="Unassembled WGS sequence"/>
</dbReference>
<protein>
    <submittedName>
        <fullName evidence="2">Alkaline phosphatase family protein</fullName>
    </submittedName>
</protein>
<keyword evidence="1" id="KW-0732">Signal</keyword>
<reference evidence="2" key="1">
    <citation type="submission" date="2018-12" db="EMBL/GenBank/DDBJ databases">
        <authorList>
            <person name="Sun L."/>
            <person name="Chen Z."/>
        </authorList>
    </citation>
    <scope>NUCLEOTIDE SEQUENCE [LARGE SCALE GENOMIC DNA]</scope>
    <source>
        <strain evidence="2">DSM 16012</strain>
    </source>
</reference>
<accession>A0A443IPH5</accession>
<sequence>MKIRTAFIFIFCVLIFPSIASAETQVVISFDGMRHDFLGDFMKNGSMPHFKKVAETGMYAEKIETVYPSLTSASHAAIATGASPSKTGMVSNEIHKPGQKLPDRDNAFFSPLDAEPIWSKARKEGKTTAAILFPGSNPKFGNQADYAIYYGKTWAESELVPIHFKEKKAEFALSKNYKVYIQAADSNTFHVSFDPDMKNAEKVALNEWGSLSFYTESGDLAGFSFKLKSSKPDLSDAKLYRTAVTSAEIAGPPGFKKEINEKFGFFPVQDDDIALVKKWITRKEYEEICERFAQWTTDVSLYIKEKYSPDLLFFYYPQVDHESHKYLLADPRQPGYSEERSRQYMGYIHWSYRLADDMLGQILPKLGAKDRLFLVSDHGMEPVHSKLSPNEELKKSGLLVQDRDGKVDVSKSKAFAVSSGSIAHVYINLRGREKGGIVGKDEYEAVRREVVDVFKKAEVEKKHFPLQDYVFYGFAAWWDKIVHEKGNVTGAAGSVKKAVSLASEEKIRPYQDVLLRGRTAAVNHENAGDVILVAKKGYYMAQDEGNEVMMPDELGNHGGDPSRPELFPIFIAAGDGISAGTIETPVSTLDIAPTLYELLGVRQPDFVEGKAIRELSVSEDG</sequence>
<dbReference type="InterPro" id="IPR002591">
    <property type="entry name" value="Phosphodiest/P_Trfase"/>
</dbReference>
<dbReference type="EMBL" id="QYTU02000027">
    <property type="protein sequence ID" value="RWR08093.1"/>
    <property type="molecule type" value="Genomic_DNA"/>
</dbReference>
<dbReference type="AlphaFoldDB" id="A0A443IPH5"/>
<proteinExistence type="predicted"/>
<feature type="chain" id="PRO_5019529948" evidence="1">
    <location>
        <begin position="23"/>
        <end position="621"/>
    </location>
</feature>
<dbReference type="GO" id="GO:0016787">
    <property type="term" value="F:hydrolase activity"/>
    <property type="evidence" value="ECO:0007669"/>
    <property type="project" value="UniProtKB-ARBA"/>
</dbReference>
<feature type="signal peptide" evidence="1">
    <location>
        <begin position="1"/>
        <end position="22"/>
    </location>
</feature>
<keyword evidence="3" id="KW-1185">Reference proteome</keyword>
<dbReference type="PANTHER" id="PTHR10151:SF120">
    <property type="entry name" value="BIS(5'-ADENOSYL)-TRIPHOSPHATASE"/>
    <property type="match status" value="1"/>
</dbReference>
<organism evidence="2 3">
    <name type="scientific">Siminovitchia fortis</name>
    <dbReference type="NCBI Taxonomy" id="254758"/>
    <lineage>
        <taxon>Bacteria</taxon>
        <taxon>Bacillati</taxon>
        <taxon>Bacillota</taxon>
        <taxon>Bacilli</taxon>
        <taxon>Bacillales</taxon>
        <taxon>Bacillaceae</taxon>
        <taxon>Siminovitchia</taxon>
    </lineage>
</organism>
<dbReference type="InterPro" id="IPR017850">
    <property type="entry name" value="Alkaline_phosphatase_core_sf"/>
</dbReference>